<sequence>NADIIAGDFHFIKKYMPDNLTGKMIITNTMTIEDINELKKRNLDILVAVTPEFSGRYFGTNVIEAILVSLIDKPFEEITHDDYRDMLSKLKFSPKIIYLYVKRNGRKNTSN</sequence>
<protein>
    <recommendedName>
        <fullName evidence="2">Quinate 5-dehydrogenase</fullName>
    </recommendedName>
</protein>
<feature type="non-terminal residue" evidence="1">
    <location>
        <position position="1"/>
    </location>
</feature>
<dbReference type="AlphaFoldDB" id="X1C368"/>
<evidence type="ECO:0000313" key="1">
    <source>
        <dbReference type="EMBL" id="GAH02481.1"/>
    </source>
</evidence>
<dbReference type="EMBL" id="BART01022930">
    <property type="protein sequence ID" value="GAH02481.1"/>
    <property type="molecule type" value="Genomic_DNA"/>
</dbReference>
<evidence type="ECO:0008006" key="2">
    <source>
        <dbReference type="Google" id="ProtNLM"/>
    </source>
</evidence>
<reference evidence="1" key="1">
    <citation type="journal article" date="2014" name="Front. Microbiol.">
        <title>High frequency of phylogenetically diverse reductive dehalogenase-homologous genes in deep subseafloor sedimentary metagenomes.</title>
        <authorList>
            <person name="Kawai M."/>
            <person name="Futagami T."/>
            <person name="Toyoda A."/>
            <person name="Takaki Y."/>
            <person name="Nishi S."/>
            <person name="Hori S."/>
            <person name="Arai W."/>
            <person name="Tsubouchi T."/>
            <person name="Morono Y."/>
            <person name="Uchiyama I."/>
            <person name="Ito T."/>
            <person name="Fujiyama A."/>
            <person name="Inagaki F."/>
            <person name="Takami H."/>
        </authorList>
    </citation>
    <scope>NUCLEOTIDE SEQUENCE</scope>
    <source>
        <strain evidence="1">Expedition CK06-06</strain>
    </source>
</reference>
<accession>X1C368</accession>
<proteinExistence type="predicted"/>
<gene>
    <name evidence="1" type="ORF">S01H4_41867</name>
</gene>
<name>X1C368_9ZZZZ</name>
<comment type="caution">
    <text evidence="1">The sequence shown here is derived from an EMBL/GenBank/DDBJ whole genome shotgun (WGS) entry which is preliminary data.</text>
</comment>
<organism evidence="1">
    <name type="scientific">marine sediment metagenome</name>
    <dbReference type="NCBI Taxonomy" id="412755"/>
    <lineage>
        <taxon>unclassified sequences</taxon>
        <taxon>metagenomes</taxon>
        <taxon>ecological metagenomes</taxon>
    </lineage>
</organism>